<dbReference type="Pfam" id="PF13545">
    <property type="entry name" value="HTH_Crp_2"/>
    <property type="match status" value="1"/>
</dbReference>
<keyword evidence="2" id="KW-0238">DNA-binding</keyword>
<dbReference type="InterPro" id="IPR018490">
    <property type="entry name" value="cNMP-bd_dom_sf"/>
</dbReference>
<dbReference type="Proteomes" id="UP000244912">
    <property type="component" value="Unassembled WGS sequence"/>
</dbReference>
<evidence type="ECO:0000313" key="5">
    <source>
        <dbReference type="EMBL" id="SPJ24903.1"/>
    </source>
</evidence>
<dbReference type="SUPFAM" id="SSF46785">
    <property type="entry name" value="Winged helix' DNA-binding domain"/>
    <property type="match status" value="1"/>
</dbReference>
<dbReference type="RefSeq" id="WP_108894717.1">
    <property type="nucleotide sequence ID" value="NZ_ONZF01000006.1"/>
</dbReference>
<evidence type="ECO:0000313" key="6">
    <source>
        <dbReference type="Proteomes" id="UP000244912"/>
    </source>
</evidence>
<dbReference type="EMBL" id="ONZF01000006">
    <property type="protein sequence ID" value="SPJ24903.1"/>
    <property type="molecule type" value="Genomic_DNA"/>
</dbReference>
<dbReference type="AlphaFoldDB" id="A0A2R8BXQ1"/>
<evidence type="ECO:0000256" key="3">
    <source>
        <dbReference type="ARBA" id="ARBA00023163"/>
    </source>
</evidence>
<proteinExistence type="predicted"/>
<evidence type="ECO:0000256" key="1">
    <source>
        <dbReference type="ARBA" id="ARBA00023015"/>
    </source>
</evidence>
<accession>A0A2R8BXQ1</accession>
<dbReference type="Gene3D" id="2.60.120.10">
    <property type="entry name" value="Jelly Rolls"/>
    <property type="match status" value="1"/>
</dbReference>
<dbReference type="GO" id="GO:0003677">
    <property type="term" value="F:DNA binding"/>
    <property type="evidence" value="ECO:0007669"/>
    <property type="project" value="UniProtKB-KW"/>
</dbReference>
<dbReference type="GO" id="GO:0006355">
    <property type="term" value="P:regulation of DNA-templated transcription"/>
    <property type="evidence" value="ECO:0007669"/>
    <property type="project" value="InterPro"/>
</dbReference>
<sequence length="241" mass="26543">MAKAFGPPNDHNILLASLSPDLRAVLAPHLELVRLEQRSALEYPQEKIERVTFPVDCVGSMVAVGDEGRRIEVGLFGFDGMSGTSIVMGVETSPLEVFVQVAGDGYTIDTEVFRGLLDQHDALELHFKRYIHCLNIQTTQTALSNGQSKLEERLARWLLMCHDRVSDDRMALTHDFLSIMLGVRRAGVTVGTHILEGKGLIRAGRGVITILDRDGLEAEARGSYGVAEKEYARLFGNPPTD</sequence>
<keyword evidence="1" id="KW-0805">Transcription regulation</keyword>
<dbReference type="InterPro" id="IPR012318">
    <property type="entry name" value="HTH_CRP"/>
</dbReference>
<dbReference type="SUPFAM" id="SSF51206">
    <property type="entry name" value="cAMP-binding domain-like"/>
    <property type="match status" value="1"/>
</dbReference>
<name>A0A2R8BXQ1_9RHOB</name>
<evidence type="ECO:0000256" key="2">
    <source>
        <dbReference type="ARBA" id="ARBA00023125"/>
    </source>
</evidence>
<dbReference type="InterPro" id="IPR036390">
    <property type="entry name" value="WH_DNA-bd_sf"/>
</dbReference>
<keyword evidence="6" id="KW-1185">Reference proteome</keyword>
<evidence type="ECO:0000259" key="4">
    <source>
        <dbReference type="Pfam" id="PF13545"/>
    </source>
</evidence>
<dbReference type="InterPro" id="IPR014710">
    <property type="entry name" value="RmlC-like_jellyroll"/>
</dbReference>
<dbReference type="OrthoDB" id="7506088at2"/>
<organism evidence="5 6">
    <name type="scientific">Palleronia abyssalis</name>
    <dbReference type="NCBI Taxonomy" id="1501240"/>
    <lineage>
        <taxon>Bacteria</taxon>
        <taxon>Pseudomonadati</taxon>
        <taxon>Pseudomonadota</taxon>
        <taxon>Alphaproteobacteria</taxon>
        <taxon>Rhodobacterales</taxon>
        <taxon>Roseobacteraceae</taxon>
        <taxon>Palleronia</taxon>
    </lineage>
</organism>
<keyword evidence="3" id="KW-0804">Transcription</keyword>
<reference evidence="5 6" key="1">
    <citation type="submission" date="2018-03" db="EMBL/GenBank/DDBJ databases">
        <authorList>
            <person name="Keele B.F."/>
        </authorList>
    </citation>
    <scope>NUCLEOTIDE SEQUENCE [LARGE SCALE GENOMIC DNA]</scope>
    <source>
        <strain evidence="5 6">CECT 8504</strain>
    </source>
</reference>
<gene>
    <name evidence="5" type="ORF">PAA8504_02744</name>
</gene>
<feature type="domain" description="HTH crp-type" evidence="4">
    <location>
        <begin position="152"/>
        <end position="218"/>
    </location>
</feature>
<protein>
    <recommendedName>
        <fullName evidence="4">HTH crp-type domain-containing protein</fullName>
    </recommendedName>
</protein>